<dbReference type="AlphaFoldDB" id="A0A9X4MAA1"/>
<comment type="caution">
    <text evidence="4">The sequence shown here is derived from an EMBL/GenBank/DDBJ whole genome shotgun (WGS) entry which is preliminary data.</text>
</comment>
<dbReference type="PANTHER" id="PTHR11527">
    <property type="entry name" value="HEAT-SHOCK PROTEIN 20 FAMILY MEMBER"/>
    <property type="match status" value="1"/>
</dbReference>
<dbReference type="Pfam" id="PF00011">
    <property type="entry name" value="HSP20"/>
    <property type="match status" value="1"/>
</dbReference>
<organism evidence="4 5">
    <name type="scientific">Pseudanabaena catenata USMAC16</name>
    <dbReference type="NCBI Taxonomy" id="1855837"/>
    <lineage>
        <taxon>Bacteria</taxon>
        <taxon>Bacillati</taxon>
        <taxon>Cyanobacteriota</taxon>
        <taxon>Cyanophyceae</taxon>
        <taxon>Pseudanabaenales</taxon>
        <taxon>Pseudanabaenaceae</taxon>
        <taxon>Pseudanabaena</taxon>
    </lineage>
</organism>
<proteinExistence type="inferred from homology"/>
<dbReference type="InterPro" id="IPR031107">
    <property type="entry name" value="Small_HSP"/>
</dbReference>
<reference evidence="4" key="1">
    <citation type="submission" date="2019-05" db="EMBL/GenBank/DDBJ databases">
        <title>Whole genome sequencing of Pseudanabaena catenata USMAC16.</title>
        <authorList>
            <person name="Khan Z."/>
            <person name="Omar W.M."/>
            <person name="Convey P."/>
            <person name="Merican F."/>
            <person name="Najimudin N."/>
        </authorList>
    </citation>
    <scope>NUCLEOTIDE SEQUENCE</scope>
    <source>
        <strain evidence="4">USMAC16</strain>
    </source>
</reference>
<accession>A0A9X4MAA1</accession>
<protein>
    <submittedName>
        <fullName evidence="4">Hsp20/alpha crystallin family protein</fullName>
    </submittedName>
</protein>
<dbReference type="Proteomes" id="UP001152872">
    <property type="component" value="Unassembled WGS sequence"/>
</dbReference>
<evidence type="ECO:0000256" key="1">
    <source>
        <dbReference type="PROSITE-ProRule" id="PRU00285"/>
    </source>
</evidence>
<dbReference type="InterPro" id="IPR008978">
    <property type="entry name" value="HSP20-like_chaperone"/>
</dbReference>
<dbReference type="Gene3D" id="2.60.40.790">
    <property type="match status" value="1"/>
</dbReference>
<evidence type="ECO:0000259" key="3">
    <source>
        <dbReference type="PROSITE" id="PS01031"/>
    </source>
</evidence>
<evidence type="ECO:0000256" key="2">
    <source>
        <dbReference type="RuleBase" id="RU003616"/>
    </source>
</evidence>
<dbReference type="PROSITE" id="PS01031">
    <property type="entry name" value="SHSP"/>
    <property type="match status" value="1"/>
</dbReference>
<dbReference type="InterPro" id="IPR002068">
    <property type="entry name" value="A-crystallin/Hsp20_dom"/>
</dbReference>
<dbReference type="EMBL" id="VBTY01000097">
    <property type="protein sequence ID" value="MDG3495367.1"/>
    <property type="molecule type" value="Genomic_DNA"/>
</dbReference>
<dbReference type="CDD" id="cd06464">
    <property type="entry name" value="ACD_sHsps-like"/>
    <property type="match status" value="1"/>
</dbReference>
<keyword evidence="5" id="KW-1185">Reference proteome</keyword>
<name>A0A9X4MAA1_9CYAN</name>
<gene>
    <name evidence="4" type="ORF">FEV09_12430</name>
</gene>
<comment type="similarity">
    <text evidence="1 2">Belongs to the small heat shock protein (HSP20) family.</text>
</comment>
<evidence type="ECO:0000313" key="5">
    <source>
        <dbReference type="Proteomes" id="UP001152872"/>
    </source>
</evidence>
<feature type="domain" description="SHSP" evidence="3">
    <location>
        <begin position="32"/>
        <end position="149"/>
    </location>
</feature>
<sequence>MLLRWHPLQEVEEVSRQFDRLFHELAPQERETTKGGWIPASELRDDGDHLTLRLSLPDVEPKDLDIQVTKDSLSIAGERHIERRDESDKGYYWSEISYGKFRRVFALPVAIENDLVKAEYNNGILTLTLPKANEVKAFKVNVSSKLPASESN</sequence>
<dbReference type="SUPFAM" id="SSF49764">
    <property type="entry name" value="HSP20-like chaperones"/>
    <property type="match status" value="1"/>
</dbReference>
<dbReference type="RefSeq" id="WP_009627488.1">
    <property type="nucleotide sequence ID" value="NZ_VBTY01000097.1"/>
</dbReference>
<evidence type="ECO:0000313" key="4">
    <source>
        <dbReference type="EMBL" id="MDG3495367.1"/>
    </source>
</evidence>